<proteinExistence type="predicted"/>
<comment type="caution">
    <text evidence="1">The sequence shown here is derived from an EMBL/GenBank/DDBJ whole genome shotgun (WGS) entry which is preliminary data.</text>
</comment>
<accession>A0A6L2MZT1</accession>
<sequence>MIFSLPDLAIRQVACAKEPRTSFDELMDTYFDFSAFFLNWVNIKDLTQEILVGAAFELFKCTCKSLTELEYHLEECSKATTEPLYWHNPEGKVYPFDLCKLLLLIRDHQEFQIIPQDLFINNKLKYLKGRDLSKRYSSSVTKTKAATYEIKWIKDLDGIYAKEKMERFRQTKGSGYDYIDKKLYERRLMRNLEKFVGGREYGNDLRLLKRTI</sequence>
<dbReference type="AlphaFoldDB" id="A0A6L2MZT1"/>
<protein>
    <submittedName>
        <fullName evidence="1">Uncharacterized protein</fullName>
    </submittedName>
</protein>
<dbReference type="EMBL" id="BKCJ010007570">
    <property type="protein sequence ID" value="GEU77925.1"/>
    <property type="molecule type" value="Genomic_DNA"/>
</dbReference>
<name>A0A6L2MZT1_TANCI</name>
<organism evidence="1">
    <name type="scientific">Tanacetum cinerariifolium</name>
    <name type="common">Dalmatian daisy</name>
    <name type="synonym">Chrysanthemum cinerariifolium</name>
    <dbReference type="NCBI Taxonomy" id="118510"/>
    <lineage>
        <taxon>Eukaryota</taxon>
        <taxon>Viridiplantae</taxon>
        <taxon>Streptophyta</taxon>
        <taxon>Embryophyta</taxon>
        <taxon>Tracheophyta</taxon>
        <taxon>Spermatophyta</taxon>
        <taxon>Magnoliopsida</taxon>
        <taxon>eudicotyledons</taxon>
        <taxon>Gunneridae</taxon>
        <taxon>Pentapetalae</taxon>
        <taxon>asterids</taxon>
        <taxon>campanulids</taxon>
        <taxon>Asterales</taxon>
        <taxon>Asteraceae</taxon>
        <taxon>Asteroideae</taxon>
        <taxon>Anthemideae</taxon>
        <taxon>Anthemidinae</taxon>
        <taxon>Tanacetum</taxon>
    </lineage>
</organism>
<reference evidence="1" key="1">
    <citation type="journal article" date="2019" name="Sci. Rep.">
        <title>Draft genome of Tanacetum cinerariifolium, the natural source of mosquito coil.</title>
        <authorList>
            <person name="Yamashiro T."/>
            <person name="Shiraishi A."/>
            <person name="Satake H."/>
            <person name="Nakayama K."/>
        </authorList>
    </citation>
    <scope>NUCLEOTIDE SEQUENCE</scope>
</reference>
<gene>
    <name evidence="1" type="ORF">Tci_049903</name>
</gene>
<evidence type="ECO:0000313" key="1">
    <source>
        <dbReference type="EMBL" id="GEU77925.1"/>
    </source>
</evidence>